<evidence type="ECO:0000256" key="2">
    <source>
        <dbReference type="ARBA" id="ARBA00022679"/>
    </source>
</evidence>
<dbReference type="GO" id="GO:0050266">
    <property type="term" value="F:rosmarinate synthase activity"/>
    <property type="evidence" value="ECO:0007669"/>
    <property type="project" value="UniProtKB-ARBA"/>
</dbReference>
<dbReference type="FunFam" id="3.30.559.10:FF:000008">
    <property type="entry name" value="Tryptamine hydroxycinnamoyl transferase"/>
    <property type="match status" value="1"/>
</dbReference>
<dbReference type="FunFam" id="3.30.559.10:FF:000015">
    <property type="entry name" value="Spermidine hydroxycinnamoyl transferase"/>
    <property type="match status" value="1"/>
</dbReference>
<organism evidence="4">
    <name type="scientific">Chrysanthemum indicum var. aromaticum</name>
    <dbReference type="NCBI Taxonomy" id="196241"/>
    <lineage>
        <taxon>Eukaryota</taxon>
        <taxon>Viridiplantae</taxon>
        <taxon>Streptophyta</taxon>
        <taxon>Embryophyta</taxon>
        <taxon>Tracheophyta</taxon>
        <taxon>Spermatophyta</taxon>
        <taxon>Magnoliopsida</taxon>
        <taxon>eudicotyledons</taxon>
        <taxon>Gunneridae</taxon>
        <taxon>Pentapetalae</taxon>
        <taxon>asterids</taxon>
        <taxon>campanulids</taxon>
        <taxon>Asterales</taxon>
        <taxon>Asteraceae</taxon>
        <taxon>Asteroideae</taxon>
        <taxon>Anthemideae</taxon>
        <taxon>Artemisiinae</taxon>
        <taxon>Chrysanthemum</taxon>
    </lineage>
</organism>
<reference evidence="4" key="1">
    <citation type="submission" date="2022-02" db="EMBL/GenBank/DDBJ databases">
        <authorList>
            <person name="Miao L.Q."/>
            <person name="Li H.Y."/>
        </authorList>
    </citation>
    <scope>NUCLEOTIDE SEQUENCE</scope>
</reference>
<evidence type="ECO:0000256" key="1">
    <source>
        <dbReference type="ARBA" id="ARBA00009861"/>
    </source>
</evidence>
<dbReference type="EMBL" id="OM643234">
    <property type="protein sequence ID" value="UPQ25986.1"/>
    <property type="molecule type" value="mRNA"/>
</dbReference>
<dbReference type="PANTHER" id="PTHR31642">
    <property type="entry name" value="TRICHOTHECENE 3-O-ACETYLTRANSFERASE"/>
    <property type="match status" value="1"/>
</dbReference>
<dbReference type="InterPro" id="IPR023213">
    <property type="entry name" value="CAT-like_dom_sf"/>
</dbReference>
<dbReference type="PANTHER" id="PTHR31642:SF11">
    <property type="entry name" value="SHIKIMATE O-HYDROXYCINNAMOYLTRANSFERASE"/>
    <property type="match status" value="1"/>
</dbReference>
<keyword evidence="3" id="KW-0012">Acyltransferase</keyword>
<sequence length="433" mass="48590">MNIVVSESTMVRPAEETPETKVWNSDLDLFVSKYHTLLVYFYRSDGSASNFFDTKVMKDALSRVLVAFYPVAGRLKEDHNGRIEIDCQGQGVLFVVAKSDCVLADFGDFIPRLEFVKLVPQVDYSLGINSYPLLLVQVTHFVCGGVTLGIGISHHLADGTSMMHFVNSWSELARGLDLTLPPFIDRTLLRARNPPQPVFEHVEFNPVPTMKSCPLQSSLGETIIDTSIFKLTLDQLNELKAKSKKDGNSINFSTYEVLAGHIWKSVCKVRGLEDDQETELYIPTDGRSRLQPALPPGYFGNVIFLITPKAKAGELVSDKTFCALTKVHDAISQRDSDYLKSAIDYLELQSDLKTLFRRFKLKCPNLVINSWMRIPIYKADFGWGRPISMVPAYFPVDGMCFLLPSPINDGSVSIAISLKAQQMEDFSKFLYDL</sequence>
<proteinExistence type="evidence at transcript level"/>
<protein>
    <submittedName>
        <fullName evidence="4">Hydroxycinnamoyl transferase</fullName>
    </submittedName>
</protein>
<dbReference type="Gene3D" id="3.30.559.10">
    <property type="entry name" value="Chloramphenicol acetyltransferase-like domain"/>
    <property type="match status" value="2"/>
</dbReference>
<accession>A0A8U0DB06</accession>
<comment type="similarity">
    <text evidence="1">Belongs to the plant acyltransferase family.</text>
</comment>
<dbReference type="AlphaFoldDB" id="A0A8U0DB06"/>
<evidence type="ECO:0000313" key="4">
    <source>
        <dbReference type="EMBL" id="UPQ25986.1"/>
    </source>
</evidence>
<evidence type="ECO:0000256" key="3">
    <source>
        <dbReference type="ARBA" id="ARBA00023315"/>
    </source>
</evidence>
<dbReference type="InterPro" id="IPR050317">
    <property type="entry name" value="Plant_Fungal_Acyltransferase"/>
</dbReference>
<keyword evidence="2 4" id="KW-0808">Transferase</keyword>
<name>A0A8U0DB06_9ASTR</name>
<dbReference type="Pfam" id="PF02458">
    <property type="entry name" value="Transferase"/>
    <property type="match status" value="1"/>
</dbReference>